<keyword evidence="1" id="KW-0004">4Fe-4S</keyword>
<dbReference type="Gene3D" id="3.90.480.20">
    <property type="match status" value="1"/>
</dbReference>
<reference evidence="9 10" key="1">
    <citation type="journal article" date="2013" name="Genome Announc.">
        <title>Draft genome sequences for three mercury-methylating, sulfate-reducing bacteria.</title>
        <authorList>
            <person name="Brown S.D."/>
            <person name="Hurt R.A.Jr."/>
            <person name="Gilmour C.C."/>
            <person name="Elias D.A."/>
        </authorList>
    </citation>
    <scope>NUCLEOTIDE SEQUENCE [LARGE SCALE GENOMIC DNA]</scope>
    <source>
        <strain evidence="9 10">DSM 2059</strain>
    </source>
</reference>
<keyword evidence="10" id="KW-1185">Reference proteome</keyword>
<dbReference type="PATRIC" id="fig|1121405.3.peg.4230"/>
<proteinExistence type="predicted"/>
<keyword evidence="6" id="KW-0411">Iron-sulfur</keyword>
<sequence>MLKIGEKGAIPQKGKTTYAIAPHIPCGVVTPDLLRKLADIAEKYKVQAMKITGATRIALVGLKEEDIDSVWNDLGMDKGAAVGLCVRSIRACPGTTFCTMGKQDALGMGMKLDALYHATQLPGKFKMAVSGCKINCAESSVRDFGLIGEADGWKVVVGGNVGVTPRIADEVAKNLDDEQALDYAKRLIAYYTENANKGERIGKMIERVGLDALKSALS</sequence>
<dbReference type="SUPFAM" id="SSF56014">
    <property type="entry name" value="Nitrite and sulphite reductase 4Fe-4S domain-like"/>
    <property type="match status" value="1"/>
</dbReference>
<evidence type="ECO:0000256" key="2">
    <source>
        <dbReference type="ARBA" id="ARBA00022617"/>
    </source>
</evidence>
<dbReference type="SMR" id="S7UJM6"/>
<evidence type="ECO:0000313" key="9">
    <source>
        <dbReference type="EMBL" id="EPR32523.1"/>
    </source>
</evidence>
<dbReference type="PANTHER" id="PTHR43809">
    <property type="entry name" value="NITRITE REDUCTASE (NADH) LARGE SUBUNIT"/>
    <property type="match status" value="1"/>
</dbReference>
<organism evidence="9 10">
    <name type="scientific">Desulfococcus multivorans DSM 2059</name>
    <dbReference type="NCBI Taxonomy" id="1121405"/>
    <lineage>
        <taxon>Bacteria</taxon>
        <taxon>Pseudomonadati</taxon>
        <taxon>Thermodesulfobacteriota</taxon>
        <taxon>Desulfobacteria</taxon>
        <taxon>Desulfobacterales</taxon>
        <taxon>Desulfococcaceae</taxon>
        <taxon>Desulfococcus</taxon>
    </lineage>
</organism>
<feature type="domain" description="Nitrite/Sulfite reductase ferredoxin-like" evidence="8">
    <location>
        <begin position="11"/>
        <end position="74"/>
    </location>
</feature>
<dbReference type="GO" id="GO:0016491">
    <property type="term" value="F:oxidoreductase activity"/>
    <property type="evidence" value="ECO:0007669"/>
    <property type="project" value="UniProtKB-KW"/>
</dbReference>
<evidence type="ECO:0000313" key="10">
    <source>
        <dbReference type="Proteomes" id="UP000014977"/>
    </source>
</evidence>
<dbReference type="SUPFAM" id="SSF55124">
    <property type="entry name" value="Nitrite/Sulfite reductase N-terminal domain-like"/>
    <property type="match status" value="1"/>
</dbReference>
<dbReference type="PIRSF" id="PIRSF037487">
    <property type="entry name" value="Sulfite_red_assimil"/>
    <property type="match status" value="1"/>
</dbReference>
<evidence type="ECO:0000256" key="5">
    <source>
        <dbReference type="ARBA" id="ARBA00023004"/>
    </source>
</evidence>
<dbReference type="OrthoDB" id="9768666at2"/>
<gene>
    <name evidence="9" type="ORF">dsmv_3624</name>
</gene>
<dbReference type="AlphaFoldDB" id="S7UJM6"/>
<accession>S7UJM6</accession>
<keyword evidence="2" id="KW-0349">Heme</keyword>
<dbReference type="Gene3D" id="3.30.413.10">
    <property type="entry name" value="Sulfite Reductase Hemoprotein, domain 1"/>
    <property type="match status" value="1"/>
</dbReference>
<evidence type="ECO:0000256" key="3">
    <source>
        <dbReference type="ARBA" id="ARBA00022723"/>
    </source>
</evidence>
<dbReference type="InterPro" id="IPR006066">
    <property type="entry name" value="NO2/SO3_Rdtase_FeS/sirohaem_BS"/>
</dbReference>
<keyword evidence="5" id="KW-0408">Iron</keyword>
<evidence type="ECO:0000259" key="7">
    <source>
        <dbReference type="Pfam" id="PF01077"/>
    </source>
</evidence>
<dbReference type="InterPro" id="IPR017220">
    <property type="entry name" value="Sulphite_reductase_assimil"/>
</dbReference>
<dbReference type="eggNOG" id="COG1251">
    <property type="taxonomic scope" value="Bacteria"/>
</dbReference>
<dbReference type="Pfam" id="PF03460">
    <property type="entry name" value="NIR_SIR_ferr"/>
    <property type="match status" value="1"/>
</dbReference>
<dbReference type="RefSeq" id="WP_020878779.1">
    <property type="nucleotide sequence ID" value="NZ_ATHJ01000134.1"/>
</dbReference>
<dbReference type="GO" id="GO:0051539">
    <property type="term" value="F:4 iron, 4 sulfur cluster binding"/>
    <property type="evidence" value="ECO:0007669"/>
    <property type="project" value="UniProtKB-KW"/>
</dbReference>
<dbReference type="Pfam" id="PF01077">
    <property type="entry name" value="NIR_SIR"/>
    <property type="match status" value="1"/>
</dbReference>
<dbReference type="GO" id="GO:0046872">
    <property type="term" value="F:metal ion binding"/>
    <property type="evidence" value="ECO:0007669"/>
    <property type="project" value="UniProtKB-KW"/>
</dbReference>
<dbReference type="STRING" id="897.B2D07_15055"/>
<dbReference type="PROSITE" id="PS00365">
    <property type="entry name" value="NIR_SIR"/>
    <property type="match status" value="1"/>
</dbReference>
<evidence type="ECO:0000259" key="8">
    <source>
        <dbReference type="Pfam" id="PF03460"/>
    </source>
</evidence>
<comment type="caution">
    <text evidence="9">The sequence shown here is derived from an EMBL/GenBank/DDBJ whole genome shotgun (WGS) entry which is preliminary data.</text>
</comment>
<dbReference type="InterPro" id="IPR006067">
    <property type="entry name" value="NO2/SO3_Rdtase_4Fe4S_dom"/>
</dbReference>
<dbReference type="PANTHER" id="PTHR43809:SF1">
    <property type="entry name" value="NITRITE REDUCTASE (NADH) LARGE SUBUNIT"/>
    <property type="match status" value="1"/>
</dbReference>
<protein>
    <submittedName>
        <fullName evidence="9">Nitrite and sulfite reductase 4Fe-4S region</fullName>
    </submittedName>
</protein>
<name>S7UJM6_DESML</name>
<keyword evidence="3" id="KW-0479">Metal-binding</keyword>
<dbReference type="GO" id="GO:0020037">
    <property type="term" value="F:heme binding"/>
    <property type="evidence" value="ECO:0007669"/>
    <property type="project" value="InterPro"/>
</dbReference>
<dbReference type="InterPro" id="IPR036136">
    <property type="entry name" value="Nit/Sulf_reduc_fer-like_dom_sf"/>
</dbReference>
<dbReference type="InterPro" id="IPR052034">
    <property type="entry name" value="NasD-like"/>
</dbReference>
<feature type="domain" description="Nitrite/sulphite reductase 4Fe-4S" evidence="7">
    <location>
        <begin position="85"/>
        <end position="217"/>
    </location>
</feature>
<evidence type="ECO:0000256" key="1">
    <source>
        <dbReference type="ARBA" id="ARBA00022485"/>
    </source>
</evidence>
<dbReference type="PRINTS" id="PR00397">
    <property type="entry name" value="SIROHAEM"/>
</dbReference>
<evidence type="ECO:0000256" key="4">
    <source>
        <dbReference type="ARBA" id="ARBA00023002"/>
    </source>
</evidence>
<evidence type="ECO:0000256" key="6">
    <source>
        <dbReference type="ARBA" id="ARBA00023014"/>
    </source>
</evidence>
<dbReference type="EMBL" id="ATHJ01000134">
    <property type="protein sequence ID" value="EPR32523.1"/>
    <property type="molecule type" value="Genomic_DNA"/>
</dbReference>
<dbReference type="InterPro" id="IPR045854">
    <property type="entry name" value="NO2/SO3_Rdtase_4Fe4S_sf"/>
</dbReference>
<dbReference type="Proteomes" id="UP000014977">
    <property type="component" value="Unassembled WGS sequence"/>
</dbReference>
<dbReference type="InterPro" id="IPR005117">
    <property type="entry name" value="NiRdtase/SiRdtase_haem-b_fer"/>
</dbReference>
<keyword evidence="4" id="KW-0560">Oxidoreductase</keyword>